<feature type="coiled-coil region" evidence="1">
    <location>
        <begin position="202"/>
        <end position="229"/>
    </location>
</feature>
<evidence type="ECO:0000256" key="1">
    <source>
        <dbReference type="SAM" id="Coils"/>
    </source>
</evidence>
<reference evidence="2" key="1">
    <citation type="journal article" date="2023" name="Mol. Phylogenet. Evol.">
        <title>Genome-scale phylogeny and comparative genomics of the fungal order Sordariales.</title>
        <authorList>
            <person name="Hensen N."/>
            <person name="Bonometti L."/>
            <person name="Westerberg I."/>
            <person name="Brannstrom I.O."/>
            <person name="Guillou S."/>
            <person name="Cros-Aarteil S."/>
            <person name="Calhoun S."/>
            <person name="Haridas S."/>
            <person name="Kuo A."/>
            <person name="Mondo S."/>
            <person name="Pangilinan J."/>
            <person name="Riley R."/>
            <person name="LaButti K."/>
            <person name="Andreopoulos B."/>
            <person name="Lipzen A."/>
            <person name="Chen C."/>
            <person name="Yan M."/>
            <person name="Daum C."/>
            <person name="Ng V."/>
            <person name="Clum A."/>
            <person name="Steindorff A."/>
            <person name="Ohm R.A."/>
            <person name="Martin F."/>
            <person name="Silar P."/>
            <person name="Natvig D.O."/>
            <person name="Lalanne C."/>
            <person name="Gautier V."/>
            <person name="Ament-Velasquez S.L."/>
            <person name="Kruys A."/>
            <person name="Hutchinson M.I."/>
            <person name="Powell A.J."/>
            <person name="Barry K."/>
            <person name="Miller A.N."/>
            <person name="Grigoriev I.V."/>
            <person name="Debuchy R."/>
            <person name="Gladieux P."/>
            <person name="Hiltunen Thoren M."/>
            <person name="Johannesson H."/>
        </authorList>
    </citation>
    <scope>NUCLEOTIDE SEQUENCE</scope>
    <source>
        <strain evidence="2">CBS 315.58</strain>
    </source>
</reference>
<feature type="coiled-coil region" evidence="1">
    <location>
        <begin position="698"/>
        <end position="729"/>
    </location>
</feature>
<dbReference type="AlphaFoldDB" id="A0AAN7B0L3"/>
<dbReference type="PANTHER" id="PTHR33488:SF2">
    <property type="entry name" value="EARLY ENDOSOME ANTIGEN 1-LIKE"/>
    <property type="match status" value="1"/>
</dbReference>
<protein>
    <submittedName>
        <fullName evidence="2">Uncharacterized protein</fullName>
    </submittedName>
</protein>
<sequence length="730" mass="80833">MTEVARRPEDAAIARRKAAGDLQKDIKLSLAQNHSLPDMLMTAPLAINLLGQIKLLAFSDDALHIRLTEPQGGFKHIQRTSLCSAMIQIVDQSADAFDMAEKKLRAIRMQTNVMFGKAGHVQTILMCLQDQRMAKKDLLGSMSRFERDMEKCAKWAEEMESQFNDLVECAAEVNMAMSEEMTIAAEEKRVIKDQVLRAESDKQQQTNVLEVLKSRVNDAQCEFVEARKQYQKTSSSSKGETSALFMAAAIGLGSSLTGLINATVGVLKDTPKVAVETAKAVGRVGAGISLQHHGGAASSEPVSAGVCPTAPRRHETAVLDSALLCAEQIEAELLDLNHHLNSNLLQLVEHGGSEILRCSARFEDLKKNLGSHEGKHVTTARAILNDALDITAHILSGNTKRSGDQWHRQTVRWNESLKALLNRTTKLRAIAMSQPGQGFGSSMDNGPIRVLPSAGASAYDRVLHQRHQTLLIKRSAMNEARVNLEKQTESQLQAQAEIIDIARKMKELANKQTTIEDTKLVLRKALDVIVAMQNHVRQLTGFFNGLAQIISIVCKGQAETYLATIEAGISSSSQDKFLLAHSEHQLRVIRETVITLRGHFGFVVHSADMYQEIATQYINPCIRMAATLPLSAGEVEQNQATQQLKSMTDESSEAIKRLAQREMETYQRDLESRVLEIEGEMAALGWEPSNEEEQQGNLQAIEDGIKESAEDMVEEREEYMELFEEITDDM</sequence>
<organism evidence="2 3">
    <name type="scientific">Triangularia verruculosa</name>
    <dbReference type="NCBI Taxonomy" id="2587418"/>
    <lineage>
        <taxon>Eukaryota</taxon>
        <taxon>Fungi</taxon>
        <taxon>Dikarya</taxon>
        <taxon>Ascomycota</taxon>
        <taxon>Pezizomycotina</taxon>
        <taxon>Sordariomycetes</taxon>
        <taxon>Sordariomycetidae</taxon>
        <taxon>Sordariales</taxon>
        <taxon>Podosporaceae</taxon>
        <taxon>Triangularia</taxon>
    </lineage>
</organism>
<comment type="caution">
    <text evidence="2">The sequence shown here is derived from an EMBL/GenBank/DDBJ whole genome shotgun (WGS) entry which is preliminary data.</text>
</comment>
<dbReference type="Proteomes" id="UP001303160">
    <property type="component" value="Unassembled WGS sequence"/>
</dbReference>
<dbReference type="PANTHER" id="PTHR33488">
    <property type="entry name" value="ZGC:162509"/>
    <property type="match status" value="1"/>
</dbReference>
<keyword evidence="1" id="KW-0175">Coiled coil</keyword>
<evidence type="ECO:0000313" key="2">
    <source>
        <dbReference type="EMBL" id="KAK4205447.1"/>
    </source>
</evidence>
<reference evidence="2" key="2">
    <citation type="submission" date="2023-05" db="EMBL/GenBank/DDBJ databases">
        <authorList>
            <consortium name="Lawrence Berkeley National Laboratory"/>
            <person name="Steindorff A."/>
            <person name="Hensen N."/>
            <person name="Bonometti L."/>
            <person name="Westerberg I."/>
            <person name="Brannstrom I.O."/>
            <person name="Guillou S."/>
            <person name="Cros-Aarteil S."/>
            <person name="Calhoun S."/>
            <person name="Haridas S."/>
            <person name="Kuo A."/>
            <person name="Mondo S."/>
            <person name="Pangilinan J."/>
            <person name="Riley R."/>
            <person name="Labutti K."/>
            <person name="Andreopoulos B."/>
            <person name="Lipzen A."/>
            <person name="Chen C."/>
            <person name="Yanf M."/>
            <person name="Daum C."/>
            <person name="Ng V."/>
            <person name="Clum A."/>
            <person name="Ohm R."/>
            <person name="Martin F."/>
            <person name="Silar P."/>
            <person name="Natvig D."/>
            <person name="Lalanne C."/>
            <person name="Gautier V."/>
            <person name="Ament-Velasquez S.L."/>
            <person name="Kruys A."/>
            <person name="Hutchinson M.I."/>
            <person name="Powell A.J."/>
            <person name="Barry K."/>
            <person name="Miller A.N."/>
            <person name="Grigoriev I.V."/>
            <person name="Debuchy R."/>
            <person name="Gladieux P."/>
            <person name="Thoren M.H."/>
            <person name="Johannesson H."/>
        </authorList>
    </citation>
    <scope>NUCLEOTIDE SEQUENCE</scope>
    <source>
        <strain evidence="2">CBS 315.58</strain>
    </source>
</reference>
<name>A0AAN7B0L3_9PEZI</name>
<proteinExistence type="predicted"/>
<dbReference type="EMBL" id="MU863876">
    <property type="protein sequence ID" value="KAK4205447.1"/>
    <property type="molecule type" value="Genomic_DNA"/>
</dbReference>
<evidence type="ECO:0000313" key="3">
    <source>
        <dbReference type="Proteomes" id="UP001303160"/>
    </source>
</evidence>
<gene>
    <name evidence="2" type="ORF">QBC40DRAFT_260726</name>
</gene>
<keyword evidence="3" id="KW-1185">Reference proteome</keyword>
<accession>A0AAN7B0L3</accession>